<dbReference type="Pfam" id="PF00702">
    <property type="entry name" value="Hydrolase"/>
    <property type="match status" value="1"/>
</dbReference>
<evidence type="ECO:0008006" key="3">
    <source>
        <dbReference type="Google" id="ProtNLM"/>
    </source>
</evidence>
<dbReference type="GO" id="GO:0009166">
    <property type="term" value="P:nucleotide catabolic process"/>
    <property type="evidence" value="ECO:0007669"/>
    <property type="project" value="TreeGrafter"/>
</dbReference>
<dbReference type="RefSeq" id="WP_010881605.1">
    <property type="nucleotide sequence ID" value="NC_010741.1"/>
</dbReference>
<proteinExistence type="predicted"/>
<dbReference type="SFLD" id="SFLDG01129">
    <property type="entry name" value="C1.5:_HAD__Beta-PGM__Phosphata"/>
    <property type="match status" value="1"/>
</dbReference>
<dbReference type="InterPro" id="IPR052791">
    <property type="entry name" value="SSM1_domain"/>
</dbReference>
<dbReference type="InterPro" id="IPR036412">
    <property type="entry name" value="HAD-like_sf"/>
</dbReference>
<dbReference type="PANTHER" id="PTHR47438">
    <property type="entry name" value="PHOSPHATE METABOLISM PROTEIN 8-RELATED"/>
    <property type="match status" value="1"/>
</dbReference>
<sequence>MLNWSIPVIRHILFDIDNTLYSCTNPIEMAITQRIHTFVAHFLHVSCEEARALRQRTKHLYATTFEWLKAEHNLIHDEHYFRAVYPPTEIQELQYDPMLRPFLQSLHMPLTALTNAPRVHAQRVLDFFHLSDLFLDVFDITYHAGKGKPHHSCFVRTLEAVHKTVQETLFVDDCLMHVRAFIALGGHAVLVDERDCHAELPPSARMTRVKTIYELPAHLARLAQGDNQ</sequence>
<dbReference type="SFLD" id="SFLDG01132">
    <property type="entry name" value="C1.5.3:_5'-Nucleotidase_Like"/>
    <property type="match status" value="1"/>
</dbReference>
<dbReference type="NCBIfam" id="TIGR01509">
    <property type="entry name" value="HAD-SF-IA-v3"/>
    <property type="match status" value="1"/>
</dbReference>
<dbReference type="InterPro" id="IPR006439">
    <property type="entry name" value="HAD-SF_hydro_IA"/>
</dbReference>
<dbReference type="GO" id="GO:0006206">
    <property type="term" value="P:pyrimidine nucleobase metabolic process"/>
    <property type="evidence" value="ECO:0007669"/>
    <property type="project" value="TreeGrafter"/>
</dbReference>
<dbReference type="Gene3D" id="3.40.50.1000">
    <property type="entry name" value="HAD superfamily/HAD-like"/>
    <property type="match status" value="1"/>
</dbReference>
<organism evidence="1 2">
    <name type="scientific">Treponema pallidum subsp. pallidum (strain SS14)</name>
    <dbReference type="NCBI Taxonomy" id="455434"/>
    <lineage>
        <taxon>Bacteria</taxon>
        <taxon>Pseudomonadati</taxon>
        <taxon>Spirochaetota</taxon>
        <taxon>Spirochaetia</taxon>
        <taxon>Spirochaetales</taxon>
        <taxon>Treponemataceae</taxon>
        <taxon>Treponema</taxon>
    </lineage>
</organism>
<dbReference type="AlphaFoldDB" id="A0A0H3BIC5"/>
<name>A0A0H3BIC5_TREPS</name>
<evidence type="ECO:0000313" key="1">
    <source>
        <dbReference type="EMBL" id="ACD70584.1"/>
    </source>
</evidence>
<dbReference type="Proteomes" id="UP000001202">
    <property type="component" value="Chromosome"/>
</dbReference>
<dbReference type="CDD" id="cd02604">
    <property type="entry name" value="HAD_5NT"/>
    <property type="match status" value="1"/>
</dbReference>
<dbReference type="GeneID" id="93875951"/>
<dbReference type="SUPFAM" id="SSF56784">
    <property type="entry name" value="HAD-like"/>
    <property type="match status" value="1"/>
</dbReference>
<dbReference type="GO" id="GO:0008252">
    <property type="term" value="F:nucleotidase activity"/>
    <property type="evidence" value="ECO:0007669"/>
    <property type="project" value="TreeGrafter"/>
</dbReference>
<dbReference type="Gene3D" id="1.10.150.450">
    <property type="match status" value="1"/>
</dbReference>
<gene>
    <name evidence="1" type="ordered locus">TPASS_0158</name>
</gene>
<accession>A0A0H3BIC5</accession>
<dbReference type="SFLD" id="SFLDS00003">
    <property type="entry name" value="Haloacid_Dehalogenase"/>
    <property type="match status" value="1"/>
</dbReference>
<dbReference type="EMBL" id="CP000805">
    <property type="protein sequence ID" value="ACD70584.1"/>
    <property type="molecule type" value="Genomic_DNA"/>
</dbReference>
<protein>
    <recommendedName>
        <fullName evidence="3">Pyrimidine 5'-nucleotidase</fullName>
    </recommendedName>
</protein>
<dbReference type="InterPro" id="IPR023214">
    <property type="entry name" value="HAD_sf"/>
</dbReference>
<dbReference type="PATRIC" id="fig|455434.6.peg.166"/>
<dbReference type="PANTHER" id="PTHR47438:SF1">
    <property type="entry name" value="PHOSPHATE METABOLISM PROTEIN 8-RELATED"/>
    <property type="match status" value="1"/>
</dbReference>
<reference evidence="1 2" key="1">
    <citation type="journal article" date="2008" name="BMC Microbiol.">
        <title>Complete genome sequence of Treponema pallidum ssp. pallidum strain SS14 determined with oligonucleotide arrays.</title>
        <authorList>
            <person name="Matejkova P."/>
            <person name="Strouhal M."/>
            <person name="Smajs D."/>
            <person name="Norris S.J."/>
            <person name="Palzkill T."/>
            <person name="Petrosino J.F."/>
            <person name="Sodergren E."/>
            <person name="Norton J.E."/>
            <person name="Singh J."/>
            <person name="Richmond T.A."/>
            <person name="Molla M.N."/>
            <person name="Albert T.J."/>
            <person name="Weinstock G.M."/>
        </authorList>
    </citation>
    <scope>NUCLEOTIDE SEQUENCE [LARGE SCALE GENOMIC DNA]</scope>
    <source>
        <strain evidence="1 2">SS14</strain>
    </source>
</reference>
<evidence type="ECO:0000313" key="2">
    <source>
        <dbReference type="Proteomes" id="UP000001202"/>
    </source>
</evidence>
<dbReference type="InterPro" id="IPR010237">
    <property type="entry name" value="Pyr-5-nucltdase"/>
</dbReference>
<dbReference type="KEGG" id="tpp:TPASS_0158"/>